<organism evidence="1">
    <name type="scientific">freshwater sediment metagenome</name>
    <dbReference type="NCBI Taxonomy" id="556182"/>
    <lineage>
        <taxon>unclassified sequences</taxon>
        <taxon>metagenomes</taxon>
        <taxon>ecological metagenomes</taxon>
    </lineage>
</organism>
<protein>
    <submittedName>
        <fullName evidence="1">Uncharacterized protein</fullName>
    </submittedName>
</protein>
<sequence length="290" mass="32941">MWPRSSENGQHRATSFLCDEKWRRMSQIDQSYASLGKAIEAFARLEDRRRRDAAVKKYLNLVRHELAPEPTEQEVADWRKANPLELEEIWRSQRQFRFNEARRERAAEASAELTRAQGDQFSRGLLEALRSGDAIAWGRLGGLQYAKTRIEGRVWNGDWTFDASANRAVGGVPCVLIDDISVSRVEMSSHEICKGTEISRTPIARLTSTQERQLMTFLKNQGPLSEAKAIDLAEKHMGRQISRTQFRQVRNSVGDAYKGGKGGRARKTLETLPDDVVGEVIQEKKLKSNI</sequence>
<evidence type="ECO:0000313" key="1">
    <source>
        <dbReference type="EMBL" id="CAJ0853437.1"/>
    </source>
</evidence>
<reference evidence="1" key="1">
    <citation type="submission" date="2023-07" db="EMBL/GenBank/DDBJ databases">
        <authorList>
            <person name="Pelsma A.J. K."/>
        </authorList>
    </citation>
    <scope>NUCLEOTIDE SEQUENCE</scope>
</reference>
<proteinExistence type="predicted"/>
<gene>
    <name evidence="1" type="ORF">AMST5_00647</name>
</gene>
<accession>A0AA48LY38</accession>
<name>A0AA48LY38_9ZZZZ</name>
<dbReference type="AlphaFoldDB" id="A0AA48LY38"/>
<dbReference type="EMBL" id="OY288114">
    <property type="protein sequence ID" value="CAJ0853437.1"/>
    <property type="molecule type" value="Genomic_DNA"/>
</dbReference>